<name>A0A7W9UVN9_9ACTN</name>
<keyword evidence="2" id="KW-1185">Reference proteome</keyword>
<dbReference type="Proteomes" id="UP000585836">
    <property type="component" value="Unassembled WGS sequence"/>
</dbReference>
<comment type="caution">
    <text evidence="1">The sequence shown here is derived from an EMBL/GenBank/DDBJ whole genome shotgun (WGS) entry which is preliminary data.</text>
</comment>
<proteinExistence type="predicted"/>
<evidence type="ECO:0000313" key="1">
    <source>
        <dbReference type="EMBL" id="MBB5931889.1"/>
    </source>
</evidence>
<accession>A0A7W9UVN9</accession>
<dbReference type="AlphaFoldDB" id="A0A7W9UVN9"/>
<evidence type="ECO:0000313" key="2">
    <source>
        <dbReference type="Proteomes" id="UP000585836"/>
    </source>
</evidence>
<sequence length="151" mass="16265">MTYIDPETRAKAEAHGHPFAAEEVIAAGHELAGRVCRELHRAGLPAYVQRPEVVSQPGALVEVNDSLGEHAGGLYVRWSAPELAEAARQAVIERQDPAAPEWKRHAEVIVLMQPALIGILRLAGFSAVRAEEIDDLAQGDAFVHADASSFS</sequence>
<protein>
    <submittedName>
        <fullName evidence="1">Uncharacterized protein</fullName>
    </submittedName>
</protein>
<reference evidence="1 2" key="1">
    <citation type="submission" date="2020-08" db="EMBL/GenBank/DDBJ databases">
        <title>Genomic Encyclopedia of Type Strains, Phase III (KMG-III): the genomes of soil and plant-associated and newly described type strains.</title>
        <authorList>
            <person name="Whitman W."/>
        </authorList>
    </citation>
    <scope>NUCLEOTIDE SEQUENCE [LARGE SCALE GENOMIC DNA]</scope>
    <source>
        <strain evidence="1 2">CECT 3313</strain>
    </source>
</reference>
<dbReference type="RefSeq" id="WP_184973725.1">
    <property type="nucleotide sequence ID" value="NZ_JACHJK010000019.1"/>
</dbReference>
<organism evidence="1 2">
    <name type="scientific">Streptomyces echinatus</name>
    <dbReference type="NCBI Taxonomy" id="67293"/>
    <lineage>
        <taxon>Bacteria</taxon>
        <taxon>Bacillati</taxon>
        <taxon>Actinomycetota</taxon>
        <taxon>Actinomycetes</taxon>
        <taxon>Kitasatosporales</taxon>
        <taxon>Streptomycetaceae</taxon>
        <taxon>Streptomyces</taxon>
    </lineage>
</organism>
<dbReference type="EMBL" id="JACHJK010000019">
    <property type="protein sequence ID" value="MBB5931889.1"/>
    <property type="molecule type" value="Genomic_DNA"/>
</dbReference>
<gene>
    <name evidence="1" type="ORF">FHS34_007398</name>
</gene>